<keyword evidence="2" id="KW-0560">Oxidoreductase</keyword>
<keyword evidence="5" id="KW-1185">Reference proteome</keyword>
<evidence type="ECO:0000313" key="5">
    <source>
        <dbReference type="Proteomes" id="UP000028073"/>
    </source>
</evidence>
<keyword evidence="3" id="KW-0408">Iron</keyword>
<evidence type="ECO:0000313" key="4">
    <source>
        <dbReference type="EMBL" id="KEQ17030.1"/>
    </source>
</evidence>
<evidence type="ECO:0000256" key="1">
    <source>
        <dbReference type="ARBA" id="ARBA00022723"/>
    </source>
</evidence>
<evidence type="ECO:0000256" key="2">
    <source>
        <dbReference type="ARBA" id="ARBA00023002"/>
    </source>
</evidence>
<gene>
    <name evidence="4" type="ORF">GZ78_14065</name>
</gene>
<name>A0A081NF07_9GAMM</name>
<dbReference type="GO" id="GO:0046872">
    <property type="term" value="F:metal ion binding"/>
    <property type="evidence" value="ECO:0007669"/>
    <property type="project" value="UniProtKB-KW"/>
</dbReference>
<dbReference type="OrthoDB" id="9820737at2"/>
<reference evidence="4 5" key="1">
    <citation type="submission" date="2014-06" db="EMBL/GenBank/DDBJ databases">
        <title>Whole Genome Sequences of Three Symbiotic Endozoicomonas Bacteria.</title>
        <authorList>
            <person name="Neave M.J."/>
            <person name="Apprill A."/>
            <person name="Voolstra C.R."/>
        </authorList>
    </citation>
    <scope>NUCLEOTIDE SEQUENCE [LARGE SCALE GENOMIC DNA]</scope>
    <source>
        <strain evidence="4 5">DSM 25634</strain>
    </source>
</reference>
<dbReference type="InterPro" id="IPR011051">
    <property type="entry name" value="RmlC_Cupin_sf"/>
</dbReference>
<dbReference type="STRING" id="1137799.GZ78_14065"/>
<dbReference type="Proteomes" id="UP000028073">
    <property type="component" value="Unassembled WGS sequence"/>
</dbReference>
<evidence type="ECO:0000256" key="3">
    <source>
        <dbReference type="ARBA" id="ARBA00023004"/>
    </source>
</evidence>
<dbReference type="Pfam" id="PF07847">
    <property type="entry name" value="PCO_ADO"/>
    <property type="match status" value="1"/>
</dbReference>
<dbReference type="Gene3D" id="2.60.120.10">
    <property type="entry name" value="Jelly Rolls"/>
    <property type="match status" value="1"/>
</dbReference>
<dbReference type="InterPro" id="IPR014710">
    <property type="entry name" value="RmlC-like_jellyroll"/>
</dbReference>
<dbReference type="InterPro" id="IPR012864">
    <property type="entry name" value="PCO/ADO"/>
</dbReference>
<dbReference type="AlphaFoldDB" id="A0A081NF07"/>
<accession>A0A081NF07</accession>
<organism evidence="4 5">
    <name type="scientific">Endozoicomonas numazuensis</name>
    <dbReference type="NCBI Taxonomy" id="1137799"/>
    <lineage>
        <taxon>Bacteria</taxon>
        <taxon>Pseudomonadati</taxon>
        <taxon>Pseudomonadota</taxon>
        <taxon>Gammaproteobacteria</taxon>
        <taxon>Oceanospirillales</taxon>
        <taxon>Endozoicomonadaceae</taxon>
        <taxon>Endozoicomonas</taxon>
    </lineage>
</organism>
<protein>
    <recommendedName>
        <fullName evidence="6">Cysteine dioxygenase</fullName>
    </recommendedName>
</protein>
<keyword evidence="1" id="KW-0479">Metal-binding</keyword>
<dbReference type="EMBL" id="JOKH01000003">
    <property type="protein sequence ID" value="KEQ17030.1"/>
    <property type="molecule type" value="Genomic_DNA"/>
</dbReference>
<dbReference type="SUPFAM" id="SSF51182">
    <property type="entry name" value="RmlC-like cupins"/>
    <property type="match status" value="1"/>
</dbReference>
<proteinExistence type="predicted"/>
<dbReference type="GO" id="GO:0016702">
    <property type="term" value="F:oxidoreductase activity, acting on single donors with incorporation of molecular oxygen, incorporation of two atoms of oxygen"/>
    <property type="evidence" value="ECO:0007669"/>
    <property type="project" value="InterPro"/>
</dbReference>
<evidence type="ECO:0008006" key="6">
    <source>
        <dbReference type="Google" id="ProtNLM"/>
    </source>
</evidence>
<comment type="caution">
    <text evidence="4">The sequence shown here is derived from an EMBL/GenBank/DDBJ whole genome shotgun (WGS) entry which is preliminary data.</text>
</comment>
<sequence length="216" mass="24158">MDSWMINLTRNIWPFRLTQRDAFSQCTEDVLSEIAEKAGSLKKPDAIEEESYLLWVMGRLMMLDKVAIPDPALFQVHPQGEGVRVCRKRAGSVEFCFLMFEPDGYIPYHDHSDCNGVMRVLGGEVTTRNYDLLEQTLEGMVLQPSAQAWMTEGRMASLSRHRDNVHQVTAGPEGAVVLDVFTLFSHDAGCRYMKVTASEQWSGLAQGQLINGEGGA</sequence>